<dbReference type="PANTHER" id="PTHR10890">
    <property type="entry name" value="CYSTEINYL-TRNA SYNTHETASE"/>
    <property type="match status" value="1"/>
</dbReference>
<evidence type="ECO:0000256" key="2">
    <source>
        <dbReference type="ARBA" id="ARBA00007723"/>
    </source>
</evidence>
<dbReference type="Proteomes" id="UP000523614">
    <property type="component" value="Unassembled WGS sequence"/>
</dbReference>
<feature type="short sequence motif" description="'ERGGDP' region" evidence="10">
    <location>
        <begin position="187"/>
        <end position="192"/>
    </location>
</feature>
<dbReference type="InterPro" id="IPR014729">
    <property type="entry name" value="Rossmann-like_a/b/a_fold"/>
</dbReference>
<dbReference type="EC" id="6.3.1.13" evidence="10"/>
<dbReference type="GO" id="GO:0008270">
    <property type="term" value="F:zinc ion binding"/>
    <property type="evidence" value="ECO:0007669"/>
    <property type="project" value="UniProtKB-UniRule"/>
</dbReference>
<evidence type="ECO:0000256" key="9">
    <source>
        <dbReference type="ARBA" id="ARBA00048350"/>
    </source>
</evidence>
<dbReference type="HAMAP" id="MF_01697">
    <property type="entry name" value="MshC"/>
    <property type="match status" value="1"/>
</dbReference>
<name>A0A847HAY8_9CORY</name>
<feature type="short sequence motif" description="'KMSKS' region" evidence="10">
    <location>
        <begin position="289"/>
        <end position="293"/>
    </location>
</feature>
<dbReference type="SUPFAM" id="SSF52374">
    <property type="entry name" value="Nucleotidylyl transferase"/>
    <property type="match status" value="1"/>
</dbReference>
<evidence type="ECO:0000256" key="8">
    <source>
        <dbReference type="ARBA" id="ARBA00022840"/>
    </source>
</evidence>
<dbReference type="GO" id="GO:0035446">
    <property type="term" value="F:cysteine-glucosaminylinositol ligase activity"/>
    <property type="evidence" value="ECO:0007669"/>
    <property type="project" value="UniProtKB-UniRule"/>
</dbReference>
<dbReference type="GO" id="GO:0010125">
    <property type="term" value="P:mycothiol biosynthetic process"/>
    <property type="evidence" value="ECO:0007669"/>
    <property type="project" value="UniProtKB-UniRule"/>
</dbReference>
<feature type="binding site" evidence="10">
    <location>
        <position position="256"/>
    </location>
    <ligand>
        <name>Zn(2+)</name>
        <dbReference type="ChEBI" id="CHEBI:29105"/>
    </ligand>
</feature>
<feature type="binding site" evidence="10">
    <location>
        <position position="227"/>
    </location>
    <ligand>
        <name>L-cysteinyl-5'-AMP</name>
        <dbReference type="ChEBI" id="CHEBI:144924"/>
    </ligand>
</feature>
<feature type="binding site" evidence="10">
    <location>
        <begin position="81"/>
        <end position="83"/>
    </location>
    <ligand>
        <name>L-cysteinyl-5'-AMP</name>
        <dbReference type="ChEBI" id="CHEBI:144924"/>
    </ligand>
</feature>
<dbReference type="Gene3D" id="3.40.50.620">
    <property type="entry name" value="HUPs"/>
    <property type="match status" value="1"/>
</dbReference>
<dbReference type="EMBL" id="JAAYYP010000123">
    <property type="protein sequence ID" value="NLF90444.1"/>
    <property type="molecule type" value="Genomic_DNA"/>
</dbReference>
<feature type="binding site" evidence="10">
    <location>
        <begin position="43"/>
        <end position="46"/>
    </location>
    <ligand>
        <name>L-cysteinyl-5'-AMP</name>
        <dbReference type="ChEBI" id="CHEBI:144924"/>
    </ligand>
</feature>
<comment type="cofactor">
    <cofactor evidence="10">
        <name>Zn(2+)</name>
        <dbReference type="ChEBI" id="CHEBI:29105"/>
    </cofactor>
    <text evidence="10">Binds 1 zinc ion per subunit.</text>
</comment>
<evidence type="ECO:0000256" key="6">
    <source>
        <dbReference type="ARBA" id="ARBA00022741"/>
    </source>
</evidence>
<dbReference type="InterPro" id="IPR024909">
    <property type="entry name" value="Cys-tRNA/MSH_ligase"/>
</dbReference>
<keyword evidence="4 10" id="KW-0436">Ligase</keyword>
<dbReference type="Gene3D" id="1.20.120.640">
    <property type="entry name" value="Anticodon-binding domain of a subclass of class I aminoacyl-tRNA synthetases"/>
    <property type="match status" value="1"/>
</dbReference>
<comment type="function">
    <text evidence="1 10">Catalyzes the ATP-dependent condensation of GlcN-Ins and L-cysteine to form L-Cys-GlcN-Ins.</text>
</comment>
<evidence type="ECO:0000256" key="10">
    <source>
        <dbReference type="HAMAP-Rule" id="MF_01697"/>
    </source>
</evidence>
<evidence type="ECO:0000256" key="7">
    <source>
        <dbReference type="ARBA" id="ARBA00022833"/>
    </source>
</evidence>
<gene>
    <name evidence="10 12" type="primary">mshC</name>
    <name evidence="12" type="ORF">GX570_03755</name>
</gene>
<evidence type="ECO:0000256" key="4">
    <source>
        <dbReference type="ARBA" id="ARBA00022598"/>
    </source>
</evidence>
<protein>
    <recommendedName>
        <fullName evidence="10">L-cysteine:1D-myo-inositol 2-amino-2-deoxy-alpha-D-glucopyranoside ligase</fullName>
        <shortName evidence="10">L-Cys:GlcN-Ins ligase</shortName>
        <ecNumber evidence="10">6.3.1.13</ecNumber>
    </recommendedName>
    <alternativeName>
        <fullName evidence="10">Mycothiol ligase</fullName>
        <shortName evidence="10">MSH ligase</shortName>
    </alternativeName>
</protein>
<dbReference type="Pfam" id="PF01406">
    <property type="entry name" value="tRNA-synt_1e"/>
    <property type="match status" value="1"/>
</dbReference>
<reference evidence="12 13" key="1">
    <citation type="journal article" date="2020" name="Biotechnol. Biofuels">
        <title>New insights from the biogas microbiome by comprehensive genome-resolved metagenomics of nearly 1600 species originating from multiple anaerobic digesters.</title>
        <authorList>
            <person name="Campanaro S."/>
            <person name="Treu L."/>
            <person name="Rodriguez-R L.M."/>
            <person name="Kovalovszki A."/>
            <person name="Ziels R.M."/>
            <person name="Maus I."/>
            <person name="Zhu X."/>
            <person name="Kougias P.G."/>
            <person name="Basile A."/>
            <person name="Luo G."/>
            <person name="Schluter A."/>
            <person name="Konstantinidis K.T."/>
            <person name="Angelidaki I."/>
        </authorList>
    </citation>
    <scope>NUCLEOTIDE SEQUENCE [LARGE SCALE GENOMIC DNA]</scope>
    <source>
        <strain evidence="12">AS06rmzACSIP_235</strain>
    </source>
</reference>
<dbReference type="GO" id="GO:0005524">
    <property type="term" value="F:ATP binding"/>
    <property type="evidence" value="ECO:0007669"/>
    <property type="project" value="UniProtKB-KW"/>
</dbReference>
<comment type="caution">
    <text evidence="12">The sequence shown here is derived from an EMBL/GenBank/DDBJ whole genome shotgun (WGS) entry which is preliminary data.</text>
</comment>
<feature type="short sequence motif" description="'HIGH' region" evidence="10">
    <location>
        <begin position="45"/>
        <end position="55"/>
    </location>
</feature>
<dbReference type="PANTHER" id="PTHR10890:SF3">
    <property type="entry name" value="CYSTEINE--TRNA LIGASE, CYTOPLASMIC"/>
    <property type="match status" value="1"/>
</dbReference>
<dbReference type="InterPro" id="IPR017812">
    <property type="entry name" value="Mycothiol_ligase_MshC"/>
</dbReference>
<sequence>MRSWQQPEVPRVSGTPVPLSLFDTADGVVRPVEAEDTAGMYVCGITPYDSTHLGHAATYLTFDLVHRLLLDQGLAVHYVQNITDVDDPLFERADRDGVDWRDLGDGQIELFRSDMAQLRVIPPRDYIGAIESVDEVVELVGKLLDAGAAYVVDDPDYPDVYASIQATENFGYESNYDRATMESLFAERGGDPERPGKRDPLDALVWRAHRDGEPAWDSPFGAGRPGWHIECSAIATNRLGGSFTIQGGGSDLIFPHHEFSAAHAEAGLGVDRMAGHYVHSGMIGLDGVKMSKSLGNLVFVHRLTAAGHEPAAIRLGVFASHYRSDRDWSERVLADAEARLATWRSALADAGSLAGAQALVQDLRQHLAADLDTPGALAAVDAWAAADRGPTEDGAADLVRGALDALLGVQAG</sequence>
<evidence type="ECO:0000256" key="1">
    <source>
        <dbReference type="ARBA" id="ARBA00003679"/>
    </source>
</evidence>
<comment type="subunit">
    <text evidence="3 10">Monomer.</text>
</comment>
<dbReference type="NCBIfam" id="TIGR03447">
    <property type="entry name" value="mycothiol_MshC"/>
    <property type="match status" value="1"/>
</dbReference>
<comment type="similarity">
    <text evidence="2 10">Belongs to the class-I aminoacyl-tRNA synthetase family. MshC subfamily.</text>
</comment>
<keyword evidence="8 10" id="KW-0067">ATP-binding</keyword>
<dbReference type="InterPro" id="IPR032678">
    <property type="entry name" value="tRNA-synt_1_cat_dom"/>
</dbReference>
<feature type="domain" description="tRNA synthetases class I catalytic" evidence="11">
    <location>
        <begin position="35"/>
        <end position="337"/>
    </location>
</feature>
<dbReference type="GO" id="GO:0006423">
    <property type="term" value="P:cysteinyl-tRNA aminoacylation"/>
    <property type="evidence" value="ECO:0007669"/>
    <property type="project" value="TreeGrafter"/>
</dbReference>
<organism evidence="12 13">
    <name type="scientific">Corynebacterium marinum</name>
    <dbReference type="NCBI Taxonomy" id="349751"/>
    <lineage>
        <taxon>Bacteria</taxon>
        <taxon>Bacillati</taxon>
        <taxon>Actinomycetota</taxon>
        <taxon>Actinomycetes</taxon>
        <taxon>Mycobacteriales</taxon>
        <taxon>Corynebacteriaceae</taxon>
        <taxon>Corynebacterium</taxon>
    </lineage>
</organism>
<keyword evidence="5 10" id="KW-0479">Metal-binding</keyword>
<evidence type="ECO:0000313" key="13">
    <source>
        <dbReference type="Proteomes" id="UP000523614"/>
    </source>
</evidence>
<evidence type="ECO:0000256" key="5">
    <source>
        <dbReference type="ARBA" id="ARBA00022723"/>
    </source>
</evidence>
<feature type="binding site" evidence="10">
    <location>
        <position position="231"/>
    </location>
    <ligand>
        <name>Zn(2+)</name>
        <dbReference type="ChEBI" id="CHEBI:29105"/>
    </ligand>
</feature>
<dbReference type="GO" id="GO:0005829">
    <property type="term" value="C:cytosol"/>
    <property type="evidence" value="ECO:0007669"/>
    <property type="project" value="TreeGrafter"/>
</dbReference>
<dbReference type="PRINTS" id="PR00983">
    <property type="entry name" value="TRNASYNTHCYS"/>
</dbReference>
<keyword evidence="6 10" id="KW-0547">Nucleotide-binding</keyword>
<feature type="binding site" evidence="10">
    <location>
        <position position="283"/>
    </location>
    <ligand>
        <name>L-cysteinyl-5'-AMP</name>
        <dbReference type="ChEBI" id="CHEBI:144924"/>
    </ligand>
</feature>
<feature type="binding site" evidence="10">
    <location>
        <begin position="249"/>
        <end position="251"/>
    </location>
    <ligand>
        <name>L-cysteinyl-5'-AMP</name>
        <dbReference type="ChEBI" id="CHEBI:144924"/>
    </ligand>
</feature>
<evidence type="ECO:0000313" key="12">
    <source>
        <dbReference type="EMBL" id="NLF90444.1"/>
    </source>
</evidence>
<feature type="binding site" evidence="10">
    <location>
        <position position="43"/>
    </location>
    <ligand>
        <name>Zn(2+)</name>
        <dbReference type="ChEBI" id="CHEBI:29105"/>
    </ligand>
</feature>
<proteinExistence type="inferred from homology"/>
<evidence type="ECO:0000256" key="3">
    <source>
        <dbReference type="ARBA" id="ARBA00011245"/>
    </source>
</evidence>
<accession>A0A847HAY8</accession>
<dbReference type="AlphaFoldDB" id="A0A847HAY8"/>
<dbReference type="GO" id="GO:0004817">
    <property type="term" value="F:cysteine-tRNA ligase activity"/>
    <property type="evidence" value="ECO:0007669"/>
    <property type="project" value="TreeGrafter"/>
</dbReference>
<evidence type="ECO:0000259" key="11">
    <source>
        <dbReference type="Pfam" id="PF01406"/>
    </source>
</evidence>
<feature type="binding site" evidence="10">
    <location>
        <position position="58"/>
    </location>
    <ligand>
        <name>L-cysteinyl-5'-AMP</name>
        <dbReference type="ChEBI" id="CHEBI:144924"/>
    </ligand>
</feature>
<comment type="catalytic activity">
    <reaction evidence="9 10">
        <text>1D-myo-inositol 2-amino-2-deoxy-alpha-D-glucopyranoside + L-cysteine + ATP = 1D-myo-inositol 2-(L-cysteinylamino)-2-deoxy-alpha-D-glucopyranoside + AMP + diphosphate + H(+)</text>
        <dbReference type="Rhea" id="RHEA:26176"/>
        <dbReference type="ChEBI" id="CHEBI:15378"/>
        <dbReference type="ChEBI" id="CHEBI:30616"/>
        <dbReference type="ChEBI" id="CHEBI:33019"/>
        <dbReference type="ChEBI" id="CHEBI:35235"/>
        <dbReference type="ChEBI" id="CHEBI:58886"/>
        <dbReference type="ChEBI" id="CHEBI:58887"/>
        <dbReference type="ChEBI" id="CHEBI:456215"/>
        <dbReference type="EC" id="6.3.1.13"/>
    </reaction>
</comment>
<keyword evidence="7 10" id="KW-0862">Zinc</keyword>
<dbReference type="CDD" id="cd00672">
    <property type="entry name" value="CysRS_core"/>
    <property type="match status" value="1"/>
</dbReference>